<dbReference type="AlphaFoldDB" id="A0A5M9JWI4"/>
<accession>A0A5M9JWI4</accession>
<evidence type="ECO:0000313" key="3">
    <source>
        <dbReference type="Proteomes" id="UP000322873"/>
    </source>
</evidence>
<organism evidence="2 3">
    <name type="scientific">Monilinia fructicola</name>
    <name type="common">Brown rot fungus</name>
    <name type="synonym">Ciboria fructicola</name>
    <dbReference type="NCBI Taxonomy" id="38448"/>
    <lineage>
        <taxon>Eukaryota</taxon>
        <taxon>Fungi</taxon>
        <taxon>Dikarya</taxon>
        <taxon>Ascomycota</taxon>
        <taxon>Pezizomycotina</taxon>
        <taxon>Leotiomycetes</taxon>
        <taxon>Helotiales</taxon>
        <taxon>Sclerotiniaceae</taxon>
        <taxon>Monilinia</taxon>
    </lineage>
</organism>
<comment type="caution">
    <text evidence="2">The sequence shown here is derived from an EMBL/GenBank/DDBJ whole genome shotgun (WGS) entry which is preliminary data.</text>
</comment>
<evidence type="ECO:0000256" key="1">
    <source>
        <dbReference type="SAM" id="MobiDB-lite"/>
    </source>
</evidence>
<evidence type="ECO:0000313" key="2">
    <source>
        <dbReference type="EMBL" id="KAA8573000.1"/>
    </source>
</evidence>
<feature type="region of interest" description="Disordered" evidence="1">
    <location>
        <begin position="56"/>
        <end position="170"/>
    </location>
</feature>
<feature type="compositionally biased region" description="Basic and acidic residues" evidence="1">
    <location>
        <begin position="56"/>
        <end position="74"/>
    </location>
</feature>
<sequence>MKQSREVEEHRWKEDAQRAMIYEKSDKILWTDRTRNSGNDLTAEETEYLIEEDTKRFTSRGSYEHQHEIHRQLETHSTNISNKAHKRPTLAPHEPSPQHYPRSEHRHGHEPSESRSQYSPVPMTRPASKTTVHPATPPVDSEIAQRPREQEERARQLRMRLEQDGAREAEKAYQAAAAHAKKVREDALSFHCDHWETQAIPRRSSPMKHDARKPPLKSALKAPIQRSSSRGSERASSSHHFEPDIEDESERGERRRGRPTERM</sequence>
<protein>
    <submittedName>
        <fullName evidence="2">Uncharacterized protein</fullName>
    </submittedName>
</protein>
<reference evidence="2 3" key="1">
    <citation type="submission" date="2019-06" db="EMBL/GenBank/DDBJ databases">
        <title>Genome Sequence of the Brown Rot Fungal Pathogen Monilinia fructicola.</title>
        <authorList>
            <person name="De Miccolis Angelini R.M."/>
            <person name="Landi L."/>
            <person name="Abate D."/>
            <person name="Pollastro S."/>
            <person name="Romanazzi G."/>
            <person name="Faretra F."/>
        </authorList>
    </citation>
    <scope>NUCLEOTIDE SEQUENCE [LARGE SCALE GENOMIC DNA]</scope>
    <source>
        <strain evidence="2 3">Mfrc123</strain>
    </source>
</reference>
<gene>
    <name evidence="2" type="ORF">EYC84_003544</name>
</gene>
<feature type="compositionally biased region" description="Basic and acidic residues" evidence="1">
    <location>
        <begin position="143"/>
        <end position="170"/>
    </location>
</feature>
<feature type="region of interest" description="Disordered" evidence="1">
    <location>
        <begin position="199"/>
        <end position="263"/>
    </location>
</feature>
<dbReference type="Proteomes" id="UP000322873">
    <property type="component" value="Unassembled WGS sequence"/>
</dbReference>
<feature type="compositionally biased region" description="Basic and acidic residues" evidence="1">
    <location>
        <begin position="101"/>
        <end position="113"/>
    </location>
</feature>
<name>A0A5M9JWI4_MONFR</name>
<dbReference type="EMBL" id="VICG01000004">
    <property type="protein sequence ID" value="KAA8573000.1"/>
    <property type="molecule type" value="Genomic_DNA"/>
</dbReference>
<proteinExistence type="predicted"/>
<keyword evidence="3" id="KW-1185">Reference proteome</keyword>